<evidence type="ECO:0000313" key="3">
    <source>
        <dbReference type="Proteomes" id="UP000192596"/>
    </source>
</evidence>
<dbReference type="InParanoid" id="A0A1V8SLR5"/>
<keyword evidence="3" id="KW-1185">Reference proteome</keyword>
<proteinExistence type="predicted"/>
<keyword evidence="1" id="KW-1133">Transmembrane helix</keyword>
<reference evidence="3" key="1">
    <citation type="submission" date="2017-03" db="EMBL/GenBank/DDBJ databases">
        <title>Genomes of endolithic fungi from Antarctica.</title>
        <authorList>
            <person name="Coleine C."/>
            <person name="Masonjones S."/>
            <person name="Stajich J.E."/>
        </authorList>
    </citation>
    <scope>NUCLEOTIDE SEQUENCE [LARGE SCALE GENOMIC DNA]</scope>
    <source>
        <strain evidence="3">CCFEE 5527</strain>
    </source>
</reference>
<evidence type="ECO:0000313" key="2">
    <source>
        <dbReference type="EMBL" id="OQO00073.1"/>
    </source>
</evidence>
<feature type="transmembrane region" description="Helical" evidence="1">
    <location>
        <begin position="21"/>
        <end position="41"/>
    </location>
</feature>
<sequence>MPSLREYRRQAYNAAAEAPHNTIMALFLFCMLIAVSTIAGLKRPYIPALKPPTHPVPAIQIRLETTSAGSVNMDVLNGVASTGTTSSSMVMIDINTFDPVLPTGTDLARLTTAIGNNYFDVTSIEMITTGGTTTIPTIVAPTGVTAPFPTVTAPTGVPAPFPSIVAPTGMPAPFLNISTFRSPSTTIVATGSQESINCANPANAYEVFYCALQHTSTTSTSIVGRAPTTMLTLPSASTRSNAGRDPQLLEPPAFTQTAVSTSVAPSCTQDPNNSLAMLECMIRLADTYTHCDRFNRSSQWGDHIDGTATKYHVRSAIGHCLDSRANALHADTDIMKQMECMKSSLSVLLALATQLPVATSSVHG</sequence>
<dbReference type="AlphaFoldDB" id="A0A1V8SLR5"/>
<evidence type="ECO:0000256" key="1">
    <source>
        <dbReference type="SAM" id="Phobius"/>
    </source>
</evidence>
<dbReference type="EMBL" id="NAJO01000037">
    <property type="protein sequence ID" value="OQO00073.1"/>
    <property type="molecule type" value="Genomic_DNA"/>
</dbReference>
<gene>
    <name evidence="2" type="ORF">B0A48_14276</name>
</gene>
<protein>
    <submittedName>
        <fullName evidence="2">Uncharacterized protein</fullName>
    </submittedName>
</protein>
<dbReference type="Proteomes" id="UP000192596">
    <property type="component" value="Unassembled WGS sequence"/>
</dbReference>
<keyword evidence="1" id="KW-0472">Membrane</keyword>
<organism evidence="2 3">
    <name type="scientific">Cryoendolithus antarcticus</name>
    <dbReference type="NCBI Taxonomy" id="1507870"/>
    <lineage>
        <taxon>Eukaryota</taxon>
        <taxon>Fungi</taxon>
        <taxon>Dikarya</taxon>
        <taxon>Ascomycota</taxon>
        <taxon>Pezizomycotina</taxon>
        <taxon>Dothideomycetes</taxon>
        <taxon>Dothideomycetidae</taxon>
        <taxon>Cladosporiales</taxon>
        <taxon>Cladosporiaceae</taxon>
        <taxon>Cryoendolithus</taxon>
    </lineage>
</organism>
<accession>A0A1V8SLR5</accession>
<name>A0A1V8SLR5_9PEZI</name>
<keyword evidence="1" id="KW-0812">Transmembrane</keyword>
<comment type="caution">
    <text evidence="2">The sequence shown here is derived from an EMBL/GenBank/DDBJ whole genome shotgun (WGS) entry which is preliminary data.</text>
</comment>